<evidence type="ECO:0000313" key="1">
    <source>
        <dbReference type="EMBL" id="KAI3805958.1"/>
    </source>
</evidence>
<sequence length="442" mass="48437">MHTLPVAVLLETTNPSLLAFTHQFSVIPPLGTACFTLRSQSTDHPPVSATAANVLVRSLMVLTAKTDQESLCAMFSKPGPHIFKDATIPVSFVGPQVVEFLLSMSRLSTTVDIPLIRSKSVPFCVNNRDVNGNSVMSSAIGLGNVDVVRVMVESGFVVDRFLHEEAVVNGVDIMEVLCMSYLDLDINSVDSRGQTPLHICAYHGDVLHKAATINDVNGLEKCLAEGARVDMKDQNGWTVLHRAAFKGQVESVEFLLDQGAHVDMVDNIGCTAVHQAVGAGHTQVAVLLVARGAEANTKSLIDHVDFDLDCVNNHHAFSGFSLPNDIFVNNSGFVHHVHKQEAMYFDPHSTYELRGMGKSGYGGQNRDTSMSKLREYFSFFYFVSLYLLMAFQIVTPIRYAPSSFSLLALSSLIHSPLDFIRQTSDSVTFSNSFHQQLNQPTD</sequence>
<name>A0ACB9ICK7_9ASTR</name>
<comment type="caution">
    <text evidence="1">The sequence shown here is derived from an EMBL/GenBank/DDBJ whole genome shotgun (WGS) entry which is preliminary data.</text>
</comment>
<organism evidence="1 2">
    <name type="scientific">Smallanthus sonchifolius</name>
    <dbReference type="NCBI Taxonomy" id="185202"/>
    <lineage>
        <taxon>Eukaryota</taxon>
        <taxon>Viridiplantae</taxon>
        <taxon>Streptophyta</taxon>
        <taxon>Embryophyta</taxon>
        <taxon>Tracheophyta</taxon>
        <taxon>Spermatophyta</taxon>
        <taxon>Magnoliopsida</taxon>
        <taxon>eudicotyledons</taxon>
        <taxon>Gunneridae</taxon>
        <taxon>Pentapetalae</taxon>
        <taxon>asterids</taxon>
        <taxon>campanulids</taxon>
        <taxon>Asterales</taxon>
        <taxon>Asteraceae</taxon>
        <taxon>Asteroideae</taxon>
        <taxon>Heliantheae alliance</taxon>
        <taxon>Millerieae</taxon>
        <taxon>Smallanthus</taxon>
    </lineage>
</organism>
<gene>
    <name evidence="1" type="ORF">L1987_21846</name>
</gene>
<evidence type="ECO:0000313" key="2">
    <source>
        <dbReference type="Proteomes" id="UP001056120"/>
    </source>
</evidence>
<dbReference type="EMBL" id="CM042025">
    <property type="protein sequence ID" value="KAI3805958.1"/>
    <property type="molecule type" value="Genomic_DNA"/>
</dbReference>
<proteinExistence type="predicted"/>
<reference evidence="2" key="1">
    <citation type="journal article" date="2022" name="Mol. Ecol. Resour.">
        <title>The genomes of chicory, endive, great burdock and yacon provide insights into Asteraceae palaeo-polyploidization history and plant inulin production.</title>
        <authorList>
            <person name="Fan W."/>
            <person name="Wang S."/>
            <person name="Wang H."/>
            <person name="Wang A."/>
            <person name="Jiang F."/>
            <person name="Liu H."/>
            <person name="Zhao H."/>
            <person name="Xu D."/>
            <person name="Zhang Y."/>
        </authorList>
    </citation>
    <scope>NUCLEOTIDE SEQUENCE [LARGE SCALE GENOMIC DNA]</scope>
    <source>
        <strain evidence="2">cv. Yunnan</strain>
    </source>
</reference>
<accession>A0ACB9ICK7</accession>
<reference evidence="1 2" key="2">
    <citation type="journal article" date="2022" name="Mol. Ecol. Resour.">
        <title>The genomes of chicory, endive, great burdock and yacon provide insights into Asteraceae paleo-polyploidization history and plant inulin production.</title>
        <authorList>
            <person name="Fan W."/>
            <person name="Wang S."/>
            <person name="Wang H."/>
            <person name="Wang A."/>
            <person name="Jiang F."/>
            <person name="Liu H."/>
            <person name="Zhao H."/>
            <person name="Xu D."/>
            <person name="Zhang Y."/>
        </authorList>
    </citation>
    <scope>NUCLEOTIDE SEQUENCE [LARGE SCALE GENOMIC DNA]</scope>
    <source>
        <strain evidence="2">cv. Yunnan</strain>
        <tissue evidence="1">Leaves</tissue>
    </source>
</reference>
<protein>
    <submittedName>
        <fullName evidence="1">Uncharacterized protein</fullName>
    </submittedName>
</protein>
<keyword evidence="2" id="KW-1185">Reference proteome</keyword>
<dbReference type="Proteomes" id="UP001056120">
    <property type="component" value="Linkage Group LG08"/>
</dbReference>